<organism evidence="2 3">
    <name type="scientific">Macrostomum lignano</name>
    <dbReference type="NCBI Taxonomy" id="282301"/>
    <lineage>
        <taxon>Eukaryota</taxon>
        <taxon>Metazoa</taxon>
        <taxon>Spiralia</taxon>
        <taxon>Lophotrochozoa</taxon>
        <taxon>Platyhelminthes</taxon>
        <taxon>Rhabditophora</taxon>
        <taxon>Macrostomorpha</taxon>
        <taxon>Macrostomida</taxon>
        <taxon>Macrostomidae</taxon>
        <taxon>Macrostomum</taxon>
    </lineage>
</organism>
<feature type="region of interest" description="Disordered" evidence="1">
    <location>
        <begin position="192"/>
        <end position="230"/>
    </location>
</feature>
<dbReference type="GO" id="GO:0005930">
    <property type="term" value="C:axoneme"/>
    <property type="evidence" value="ECO:0007669"/>
    <property type="project" value="TreeGrafter"/>
</dbReference>
<name>A0A1I8IM11_9PLAT</name>
<dbReference type="GO" id="GO:0044782">
    <property type="term" value="P:cilium organization"/>
    <property type="evidence" value="ECO:0007669"/>
    <property type="project" value="TreeGrafter"/>
</dbReference>
<dbReference type="InterPro" id="IPR011989">
    <property type="entry name" value="ARM-like"/>
</dbReference>
<feature type="region of interest" description="Disordered" evidence="1">
    <location>
        <begin position="89"/>
        <end position="138"/>
    </location>
</feature>
<evidence type="ECO:0000313" key="2">
    <source>
        <dbReference type="Proteomes" id="UP000095280"/>
    </source>
</evidence>
<evidence type="ECO:0000256" key="1">
    <source>
        <dbReference type="SAM" id="MobiDB-lite"/>
    </source>
</evidence>
<feature type="compositionally biased region" description="Basic residues" evidence="1">
    <location>
        <begin position="115"/>
        <end position="125"/>
    </location>
</feature>
<dbReference type="Pfam" id="PF05804">
    <property type="entry name" value="KAP"/>
    <property type="match status" value="2"/>
</dbReference>
<dbReference type="WBParaSite" id="maker-uti_cns_0013717-snap-gene-0.2-mRNA-1">
    <property type="protein sequence ID" value="maker-uti_cns_0013717-snap-gene-0.2-mRNA-1"/>
    <property type="gene ID" value="maker-uti_cns_0013717-snap-gene-0.2"/>
</dbReference>
<dbReference type="AlphaFoldDB" id="A0A1I8IM11"/>
<dbReference type="InterPro" id="IPR008658">
    <property type="entry name" value="KAP3"/>
</dbReference>
<dbReference type="SUPFAM" id="SSF48371">
    <property type="entry name" value="ARM repeat"/>
    <property type="match status" value="1"/>
</dbReference>
<dbReference type="GO" id="GO:0016939">
    <property type="term" value="C:kinesin II complex"/>
    <property type="evidence" value="ECO:0007669"/>
    <property type="project" value="TreeGrafter"/>
</dbReference>
<dbReference type="Proteomes" id="UP000095280">
    <property type="component" value="Unplaced"/>
</dbReference>
<dbReference type="PANTHER" id="PTHR15605:SF2">
    <property type="entry name" value="KINESIN-ASSOCIATED PROTEIN 3"/>
    <property type="match status" value="1"/>
</dbReference>
<dbReference type="Gene3D" id="1.25.10.10">
    <property type="entry name" value="Leucine-rich Repeat Variant"/>
    <property type="match status" value="1"/>
</dbReference>
<sequence length="1038" mass="114715">VDKDGGDCGGDEGLGAAAGVFRSCWRSAKRSVAATDGGGGIAGPARAGRSLGFGGSSAAPAGESGEVPATVVPSGSATLVSGCCLGSRGFSRPMPPPPNPGSMGTAPFGRFARPTYRRRRRHKPTGSKQMSSASSQSEAAFSASASDLISASSVASSTEVVEEAAASRCDCRSCVGGRRDFGPIGRRTTEAAVVGGGSSPEAGEEAEPSCCADRRGRRLSVGDTGRGAGGRRAVGELDSLMAQLWLEMREAEPSGAPPTATSCSAAATTFRGKRDGRRSEAAQKALARLYVRAAGPAMGEGALTRNTRSRSARVERLELSQSTLSLSKVRGGNIDVHPTEKALVVNYELEATILSEEGNPMLEDKKECQKLKLPEVEHLLHYLANRKTEYVAQAKTKLSEKPSDPGAFESTEIDEQANIVDVEDYMELLYEDIPEKVHASALILQLARNPDNLEELFNNETLIGALARVLKEDWKSSYDLSINIIYVFFCFSSFSNFHPVIAHFRIGAQVMTVLEHELQKYEMWKEELARKRQAAAGSGKDGKRDLEKATRKFKTLVKKQEQLFRVSFYMLLNISEELSVEVKMKAKGIVPMLCRTLDRDNYELQILIVSFIKKLSIFKENIDELLKVNVMERLHHVLKQFKTCDDLLNITLRLILNLTFDRRMRAQLVKIGMLQTLMQYMMHENHKNIVLCILYHVSHDDEHKAKFFHTDCVSLLVKLITESREELIDIEVMSLAVNLACDPTLAEVLAGKDGKGIRIFMKRAFRFKDSVLMKMLRNISEHESEKLKMLFVNYISDLGRVIVDPGDYGDDFALECLGILANLNIPDLDFRLIIEEYDLVEWIRKQLQPGAQTPDDVVLQVIILVGTICNDDSCARLLAEAQVVQTLIELLNAKQEDDEVVCQIVFVFYQLIFHETTRNILIKETQAPAYLIDLMHDKNVAIRQVCDLTLDIISEFDPDWGRRIQLEKFKWHNSQWLDMMEGGQPAAGPGLGGVDDFDPRGYDGDEALNHPELFYGDDLARVTGAATPDMIYPGDEGP</sequence>
<dbReference type="InterPro" id="IPR016024">
    <property type="entry name" value="ARM-type_fold"/>
</dbReference>
<dbReference type="GO" id="GO:0035869">
    <property type="term" value="C:ciliary transition zone"/>
    <property type="evidence" value="ECO:0007669"/>
    <property type="project" value="TreeGrafter"/>
</dbReference>
<protein>
    <submittedName>
        <fullName evidence="3">DUF1716 domain-containing protein</fullName>
    </submittedName>
</protein>
<accession>A0A1I8IM11</accession>
<dbReference type="GO" id="GO:0007018">
    <property type="term" value="P:microtubule-based movement"/>
    <property type="evidence" value="ECO:0007669"/>
    <property type="project" value="TreeGrafter"/>
</dbReference>
<reference evidence="3" key="1">
    <citation type="submission" date="2016-11" db="UniProtKB">
        <authorList>
            <consortium name="WormBaseParasite"/>
        </authorList>
    </citation>
    <scope>IDENTIFICATION</scope>
</reference>
<dbReference type="GO" id="GO:0019894">
    <property type="term" value="F:kinesin binding"/>
    <property type="evidence" value="ECO:0007669"/>
    <property type="project" value="InterPro"/>
</dbReference>
<dbReference type="PANTHER" id="PTHR15605">
    <property type="entry name" value="KINESIN-ASSOCIATED PROTEINS"/>
    <property type="match status" value="1"/>
</dbReference>
<dbReference type="SMART" id="SM00185">
    <property type="entry name" value="ARM"/>
    <property type="match status" value="3"/>
</dbReference>
<keyword evidence="2" id="KW-1185">Reference proteome</keyword>
<proteinExistence type="predicted"/>
<dbReference type="InterPro" id="IPR000225">
    <property type="entry name" value="Armadillo"/>
</dbReference>
<dbReference type="SMART" id="SM01297">
    <property type="entry name" value="KAP"/>
    <property type="match status" value="1"/>
</dbReference>
<evidence type="ECO:0000313" key="3">
    <source>
        <dbReference type="WBParaSite" id="maker-uti_cns_0013717-snap-gene-0.2-mRNA-1"/>
    </source>
</evidence>